<dbReference type="Proteomes" id="UP000887566">
    <property type="component" value="Unplaced"/>
</dbReference>
<dbReference type="WBParaSite" id="PSAMB.scaffold1984size26245.g15813.t1">
    <property type="protein sequence ID" value="PSAMB.scaffold1984size26245.g15813.t1"/>
    <property type="gene ID" value="PSAMB.scaffold1984size26245.g15813"/>
</dbReference>
<feature type="signal peptide" evidence="1">
    <location>
        <begin position="1"/>
        <end position="21"/>
    </location>
</feature>
<name>A0A914VGN1_9BILA</name>
<keyword evidence="2" id="KW-1185">Reference proteome</keyword>
<feature type="chain" id="PRO_5038324238" evidence="1">
    <location>
        <begin position="22"/>
        <end position="90"/>
    </location>
</feature>
<evidence type="ECO:0000313" key="3">
    <source>
        <dbReference type="WBParaSite" id="PSAMB.scaffold1797size27783.g14957.t1"/>
    </source>
</evidence>
<dbReference type="AlphaFoldDB" id="A0A914VGN1"/>
<dbReference type="WBParaSite" id="PSAMB.scaffold1797size27783.g14957.t1">
    <property type="protein sequence ID" value="PSAMB.scaffold1797size27783.g14957.t1"/>
    <property type="gene ID" value="PSAMB.scaffold1797size27783.g14957"/>
</dbReference>
<evidence type="ECO:0000313" key="4">
    <source>
        <dbReference type="WBParaSite" id="PSAMB.scaffold1984size26245.g15813.t1"/>
    </source>
</evidence>
<accession>A0A914VGN1</accession>
<evidence type="ECO:0000256" key="1">
    <source>
        <dbReference type="SAM" id="SignalP"/>
    </source>
</evidence>
<keyword evidence="1" id="KW-0732">Signal</keyword>
<sequence length="90" mass="10420">MAATILPLLLLVMIAFLNANGLPIADYEATLELQPIESVQYLPYYYRQRRNSLGFSKIHRSGWTWPNNDDRTAAIKFYVPKRYLTRSLIG</sequence>
<evidence type="ECO:0000313" key="2">
    <source>
        <dbReference type="Proteomes" id="UP000887566"/>
    </source>
</evidence>
<organism evidence="2 4">
    <name type="scientific">Plectus sambesii</name>
    <dbReference type="NCBI Taxonomy" id="2011161"/>
    <lineage>
        <taxon>Eukaryota</taxon>
        <taxon>Metazoa</taxon>
        <taxon>Ecdysozoa</taxon>
        <taxon>Nematoda</taxon>
        <taxon>Chromadorea</taxon>
        <taxon>Plectida</taxon>
        <taxon>Plectina</taxon>
        <taxon>Plectoidea</taxon>
        <taxon>Plectidae</taxon>
        <taxon>Plectus</taxon>
    </lineage>
</organism>
<proteinExistence type="predicted"/>
<reference evidence="3 4" key="1">
    <citation type="submission" date="2022-11" db="UniProtKB">
        <authorList>
            <consortium name="WormBaseParasite"/>
        </authorList>
    </citation>
    <scope>IDENTIFICATION</scope>
</reference>
<protein>
    <submittedName>
        <fullName evidence="3 4">Uncharacterized protein</fullName>
    </submittedName>
</protein>